<dbReference type="Gene3D" id="1.25.40.10">
    <property type="entry name" value="Tetratricopeptide repeat domain"/>
    <property type="match status" value="1"/>
</dbReference>
<gene>
    <name evidence="1" type="ORF">ID47_00770</name>
</gene>
<dbReference type="STRING" id="91604.ID47_00770"/>
<dbReference type="PANTHER" id="PTHR11102">
    <property type="entry name" value="SEL-1-LIKE PROTEIN"/>
    <property type="match status" value="1"/>
</dbReference>
<dbReference type="eggNOG" id="COG0790">
    <property type="taxonomic scope" value="Bacteria"/>
</dbReference>
<evidence type="ECO:0008006" key="3">
    <source>
        <dbReference type="Google" id="ProtNLM"/>
    </source>
</evidence>
<dbReference type="OrthoDB" id="8235393at2"/>
<keyword evidence="2" id="KW-1185">Reference proteome</keyword>
<evidence type="ECO:0000313" key="1">
    <source>
        <dbReference type="EMBL" id="AIK95603.1"/>
    </source>
</evidence>
<accession>A0A077AVD0</accession>
<protein>
    <recommendedName>
        <fullName evidence="3">Sel1 repeat family protein</fullName>
    </recommendedName>
</protein>
<dbReference type="RefSeq" id="WP_038462829.1">
    <property type="nucleotide sequence ID" value="NZ_CP008941.1"/>
</dbReference>
<dbReference type="InterPro" id="IPR006597">
    <property type="entry name" value="Sel1-like"/>
</dbReference>
<dbReference type="AlphaFoldDB" id="A0A077AVD0"/>
<proteinExistence type="predicted"/>
<reference evidence="1 2" key="1">
    <citation type="submission" date="2014-07" db="EMBL/GenBank/DDBJ databases">
        <title>Comparative genomic insights into amoeba endosymbionts belonging to the families of Holosporaceae and Candidatus Midichloriaceae within Rickettsiales.</title>
        <authorList>
            <person name="Wang Z."/>
            <person name="Wu M."/>
        </authorList>
    </citation>
    <scope>NUCLEOTIDE SEQUENCE [LARGE SCALE GENOMIC DNA]</scope>
    <source>
        <strain evidence="1">PRA3</strain>
    </source>
</reference>
<dbReference type="HOGENOM" id="CLU_1370012_0_0_5"/>
<name>A0A077AVD0_9PROT</name>
<dbReference type="EMBL" id="CP008941">
    <property type="protein sequence ID" value="AIK95603.1"/>
    <property type="molecule type" value="Genomic_DNA"/>
</dbReference>
<dbReference type="Proteomes" id="UP000028926">
    <property type="component" value="Chromosome"/>
</dbReference>
<evidence type="ECO:0000313" key="2">
    <source>
        <dbReference type="Proteomes" id="UP000028926"/>
    </source>
</evidence>
<dbReference type="SUPFAM" id="SSF81901">
    <property type="entry name" value="HCP-like"/>
    <property type="match status" value="1"/>
</dbReference>
<dbReference type="SMART" id="SM00671">
    <property type="entry name" value="SEL1"/>
    <property type="match status" value="3"/>
</dbReference>
<dbReference type="InterPro" id="IPR050767">
    <property type="entry name" value="Sel1_AlgK"/>
</dbReference>
<sequence length="199" mass="21870">MRIPLFWAVLTTLVLANPADQGISLIYQDKSTEALSILEPLAEKSNPKAAFYASLILLFGDKPDLSKGLPLLEKAVKAGYGPALDTYAGLYLHGDILEKDLHKAKMYYEIASQRGYGPSQFNYGILCKNGEGVPLDLETAYVFLSLAAENHADLGELTLDAGEFRDQVKASLTPDVLLRAGQAAHRYKKEIARKRINND</sequence>
<dbReference type="PANTHER" id="PTHR11102:SF160">
    <property type="entry name" value="ERAD-ASSOCIATED E3 UBIQUITIN-PROTEIN LIGASE COMPONENT HRD3"/>
    <property type="match status" value="1"/>
</dbReference>
<dbReference type="Pfam" id="PF08238">
    <property type="entry name" value="Sel1"/>
    <property type="match status" value="3"/>
</dbReference>
<dbReference type="KEGG" id="paca:ID47_00770"/>
<organism evidence="1 2">
    <name type="scientific">Candidatus Odyssella acanthamoebae</name>
    <dbReference type="NCBI Taxonomy" id="91604"/>
    <lineage>
        <taxon>Bacteria</taxon>
        <taxon>Pseudomonadati</taxon>
        <taxon>Pseudomonadota</taxon>
        <taxon>Alphaproteobacteria</taxon>
        <taxon>Holosporales</taxon>
        <taxon>Candidatus Paracaedibacteraceae</taxon>
        <taxon>Candidatus Odyssella</taxon>
    </lineage>
</organism>
<dbReference type="InterPro" id="IPR011990">
    <property type="entry name" value="TPR-like_helical_dom_sf"/>
</dbReference>